<name>A0A1W2TNZ5_ROSNE</name>
<organism evidence="2">
    <name type="scientific">Rosellinia necatrix</name>
    <name type="common">White root-rot fungus</name>
    <dbReference type="NCBI Taxonomy" id="77044"/>
    <lineage>
        <taxon>Eukaryota</taxon>
        <taxon>Fungi</taxon>
        <taxon>Dikarya</taxon>
        <taxon>Ascomycota</taxon>
        <taxon>Pezizomycotina</taxon>
        <taxon>Sordariomycetes</taxon>
        <taxon>Xylariomycetidae</taxon>
        <taxon>Xylariales</taxon>
        <taxon>Xylariaceae</taxon>
        <taxon>Rosellinia</taxon>
    </lineage>
</organism>
<keyword evidence="3" id="KW-1185">Reference proteome</keyword>
<protein>
    <submittedName>
        <fullName evidence="2">Putative metal dependent phosphohydrolase</fullName>
    </submittedName>
</protein>
<feature type="region of interest" description="Disordered" evidence="1">
    <location>
        <begin position="1"/>
        <end position="29"/>
    </location>
</feature>
<sequence>MADFTGPRFPADPWGDPAKQRAPAGEEEGEGAVITIDEFREVVGAFPYAGFGAEASKAILCGLCRDKPGSTFDNFVGAFGRAYGLDGEGRGREEYTAMWARATDPANVVGNFDYLQGLLGENKEG</sequence>
<dbReference type="Proteomes" id="UP000054516">
    <property type="component" value="Unassembled WGS sequence"/>
</dbReference>
<evidence type="ECO:0000313" key="2">
    <source>
        <dbReference type="EMBL" id="GAP90101.2"/>
    </source>
</evidence>
<proteinExistence type="predicted"/>
<keyword evidence="2" id="KW-0378">Hydrolase</keyword>
<dbReference type="EMBL" id="DF977447">
    <property type="protein sequence ID" value="GAP90101.2"/>
    <property type="molecule type" value="Genomic_DNA"/>
</dbReference>
<dbReference type="OrthoDB" id="2378324at2759"/>
<accession>A0A1W2TNZ5</accession>
<evidence type="ECO:0000256" key="1">
    <source>
        <dbReference type="SAM" id="MobiDB-lite"/>
    </source>
</evidence>
<evidence type="ECO:0000313" key="3">
    <source>
        <dbReference type="Proteomes" id="UP000054516"/>
    </source>
</evidence>
<reference evidence="2" key="1">
    <citation type="submission" date="2016-03" db="EMBL/GenBank/DDBJ databases">
        <title>Draft genome sequence of Rosellinia necatrix.</title>
        <authorList>
            <person name="Kanematsu S."/>
        </authorList>
    </citation>
    <scope>NUCLEOTIDE SEQUENCE [LARGE SCALE GENOMIC DNA]</scope>
    <source>
        <strain evidence="2">W97</strain>
    </source>
</reference>
<dbReference type="STRING" id="77044.A0A1W2TNZ5"/>
<gene>
    <name evidence="2" type="ORF">SAMD00023353_0203590</name>
</gene>
<dbReference type="AlphaFoldDB" id="A0A1W2TNZ5"/>
<dbReference type="GO" id="GO:0016787">
    <property type="term" value="F:hydrolase activity"/>
    <property type="evidence" value="ECO:0007669"/>
    <property type="project" value="UniProtKB-KW"/>
</dbReference>